<protein>
    <submittedName>
        <fullName evidence="1">Gfo/Idh/MocA family protein</fullName>
    </submittedName>
</protein>
<name>A0ABV5G010_9MICC</name>
<comment type="caution">
    <text evidence="1">The sequence shown here is derived from an EMBL/GenBank/DDBJ whole genome shotgun (WGS) entry which is preliminary data.</text>
</comment>
<dbReference type="Proteomes" id="UP001589575">
    <property type="component" value="Unassembled WGS sequence"/>
</dbReference>
<dbReference type="PANTHER" id="PTHR43818">
    <property type="entry name" value="BCDNA.GH03377"/>
    <property type="match status" value="1"/>
</dbReference>
<dbReference type="Pfam" id="PF22685">
    <property type="entry name" value="Gal80p_C-like"/>
    <property type="match status" value="1"/>
</dbReference>
<sequence>MTQHSSHVHPDRPIRVGIIGASTTGWGRTAHLPALATIPGLEVTAVSTTRLDSAQATAEEFGIAEAYDNPDELIASDSVDLVIVAVRVQHHYELLQKILAAGKSVYSEWPSGSTLDQTRQLRDGFAAAGVYAATGLQARARPEIRYLQDLVRDGYLGRVLSSTLVGAGEPWGDVVDQNKAYLQDDALGGTMTTIPFGHTIDAVCTVLGEFESLAAMTAIQQPLVRIAGTDDTVEKTTPDQLLLAGRLVDGTMLSAHYRGGKTAGTTLRWEINGTEGTLVVTAPNGNLQLSPLTLHGATAGASELEELQVPASYIHADASLPAPAVTVAESLLVVERDLRHGTRLAPTFDDAIARKQMLQALRRAADTGTQQRLT</sequence>
<dbReference type="SUPFAM" id="SSF51735">
    <property type="entry name" value="NAD(P)-binding Rossmann-fold domains"/>
    <property type="match status" value="1"/>
</dbReference>
<dbReference type="EMBL" id="JBHMFI010000001">
    <property type="protein sequence ID" value="MFB9072271.1"/>
    <property type="molecule type" value="Genomic_DNA"/>
</dbReference>
<proteinExistence type="predicted"/>
<keyword evidence="2" id="KW-1185">Reference proteome</keyword>
<dbReference type="InterPro" id="IPR000683">
    <property type="entry name" value="Gfo/Idh/MocA-like_OxRdtase_N"/>
</dbReference>
<dbReference type="InterPro" id="IPR055080">
    <property type="entry name" value="Gal80p-like_C"/>
</dbReference>
<accession>A0ABV5G010</accession>
<evidence type="ECO:0000313" key="2">
    <source>
        <dbReference type="Proteomes" id="UP001589575"/>
    </source>
</evidence>
<dbReference type="InterPro" id="IPR050463">
    <property type="entry name" value="Gfo/Idh/MocA_oxidrdct_glycsds"/>
</dbReference>
<organism evidence="1 2">
    <name type="scientific">Citricoccus parietis</name>
    <dbReference type="NCBI Taxonomy" id="592307"/>
    <lineage>
        <taxon>Bacteria</taxon>
        <taxon>Bacillati</taxon>
        <taxon>Actinomycetota</taxon>
        <taxon>Actinomycetes</taxon>
        <taxon>Micrococcales</taxon>
        <taxon>Micrococcaceae</taxon>
        <taxon>Citricoccus</taxon>
    </lineage>
</organism>
<dbReference type="SUPFAM" id="SSF55347">
    <property type="entry name" value="Glyceraldehyde-3-phosphate dehydrogenase-like, C-terminal domain"/>
    <property type="match status" value="1"/>
</dbReference>
<dbReference type="InterPro" id="IPR036291">
    <property type="entry name" value="NAD(P)-bd_dom_sf"/>
</dbReference>
<evidence type="ECO:0000313" key="1">
    <source>
        <dbReference type="EMBL" id="MFB9072271.1"/>
    </source>
</evidence>
<dbReference type="Pfam" id="PF01408">
    <property type="entry name" value="GFO_IDH_MocA"/>
    <property type="match status" value="1"/>
</dbReference>
<dbReference type="PANTHER" id="PTHR43818:SF11">
    <property type="entry name" value="BCDNA.GH03377"/>
    <property type="match status" value="1"/>
</dbReference>
<dbReference type="Gene3D" id="3.30.360.10">
    <property type="entry name" value="Dihydrodipicolinate Reductase, domain 2"/>
    <property type="match status" value="1"/>
</dbReference>
<gene>
    <name evidence="1" type="ORF">ACFFX0_14095</name>
</gene>
<dbReference type="Gene3D" id="3.40.50.720">
    <property type="entry name" value="NAD(P)-binding Rossmann-like Domain"/>
    <property type="match status" value="1"/>
</dbReference>
<reference evidence="1 2" key="1">
    <citation type="submission" date="2024-09" db="EMBL/GenBank/DDBJ databases">
        <authorList>
            <person name="Sun Q."/>
            <person name="Mori K."/>
        </authorList>
    </citation>
    <scope>NUCLEOTIDE SEQUENCE [LARGE SCALE GENOMIC DNA]</scope>
    <source>
        <strain evidence="1 2">CCM 7609</strain>
    </source>
</reference>